<dbReference type="PANTHER" id="PTHR43034:SF2">
    <property type="entry name" value="ION-TRANSLOCATING OXIDOREDUCTASE COMPLEX SUBUNIT C"/>
    <property type="match status" value="1"/>
</dbReference>
<reference evidence="5 6" key="1">
    <citation type="journal article" date="2021" name="Sci. Rep.">
        <title>The distribution of antibiotic resistance genes in chicken gut microbiota commensals.</title>
        <authorList>
            <person name="Juricova H."/>
            <person name="Matiasovicova J."/>
            <person name="Kubasova T."/>
            <person name="Cejkova D."/>
            <person name="Rychlik I."/>
        </authorList>
    </citation>
    <scope>NUCLEOTIDE SEQUENCE [LARGE SCALE GENOMIC DNA]</scope>
    <source>
        <strain evidence="5 6">An564</strain>
    </source>
</reference>
<dbReference type="Gene3D" id="3.30.70.20">
    <property type="match status" value="1"/>
</dbReference>
<feature type="domain" description="4Fe-4S ferredoxin-type" evidence="4">
    <location>
        <begin position="321"/>
        <end position="349"/>
    </location>
</feature>
<keyword evidence="3" id="KW-0411">Iron-sulfur</keyword>
<evidence type="ECO:0000313" key="6">
    <source>
        <dbReference type="Proteomes" id="UP000724149"/>
    </source>
</evidence>
<dbReference type="SUPFAM" id="SSF46548">
    <property type="entry name" value="alpha-helical ferredoxin"/>
    <property type="match status" value="1"/>
</dbReference>
<dbReference type="InterPro" id="IPR010208">
    <property type="entry name" value="Ion_transpt_RnfC/RsxC"/>
</dbReference>
<evidence type="ECO:0000313" key="5">
    <source>
        <dbReference type="EMBL" id="MBM6923002.1"/>
    </source>
</evidence>
<dbReference type="PROSITE" id="PS00198">
    <property type="entry name" value="4FE4S_FER_1"/>
    <property type="match status" value="1"/>
</dbReference>
<evidence type="ECO:0000256" key="1">
    <source>
        <dbReference type="ARBA" id="ARBA00022723"/>
    </source>
</evidence>
<dbReference type="SUPFAM" id="SSF142019">
    <property type="entry name" value="Nqo1 FMN-binding domain-like"/>
    <property type="match status" value="1"/>
</dbReference>
<dbReference type="Proteomes" id="UP000724149">
    <property type="component" value="Unassembled WGS sequence"/>
</dbReference>
<dbReference type="InterPro" id="IPR017900">
    <property type="entry name" value="4Fe4S_Fe_S_CS"/>
</dbReference>
<dbReference type="PROSITE" id="PS51379">
    <property type="entry name" value="4FE4S_FER_2"/>
    <property type="match status" value="2"/>
</dbReference>
<keyword evidence="1" id="KW-0479">Metal-binding</keyword>
<dbReference type="Pfam" id="PF12838">
    <property type="entry name" value="Fer4_7"/>
    <property type="match status" value="1"/>
</dbReference>
<feature type="domain" description="4Fe-4S ferredoxin-type" evidence="4">
    <location>
        <begin position="281"/>
        <end position="311"/>
    </location>
</feature>
<dbReference type="InterPro" id="IPR037225">
    <property type="entry name" value="Nuo51_FMN-bd_sf"/>
</dbReference>
<name>A0ABS2GKI7_9FIRM</name>
<dbReference type="PANTHER" id="PTHR43034">
    <property type="entry name" value="ION-TRANSLOCATING OXIDOREDUCTASE COMPLEX SUBUNIT C"/>
    <property type="match status" value="1"/>
</dbReference>
<protein>
    <submittedName>
        <fullName evidence="5">4Fe-4S dicluster domain-containing protein</fullName>
    </submittedName>
</protein>
<gene>
    <name evidence="5" type="ORF">H9X81_04760</name>
</gene>
<evidence type="ECO:0000259" key="4">
    <source>
        <dbReference type="PROSITE" id="PS51379"/>
    </source>
</evidence>
<dbReference type="InterPro" id="IPR017896">
    <property type="entry name" value="4Fe4S_Fe-S-bd"/>
</dbReference>
<accession>A0ABS2GKI7</accession>
<comment type="caution">
    <text evidence="5">The sequence shown here is derived from an EMBL/GenBank/DDBJ whole genome shotgun (WGS) entry which is preliminary data.</text>
</comment>
<sequence length="375" mass="41127">MPDFSNRLLARFAGQRFSYRWYSDIQLARQGIVLEQNKEPALSGGIQRICSRTLDHVPIDDLQEGDDIVTIARKAGIIDENTGRPLYLLLDRARNSGCRIIIADALDDEPYISSQLAPALEMTDQLVRGIELAKEAVGAESARIEIYKELGDSPVTIGENLGGVPVDRVGAGYPADNSLIQKHREEKASVFGACALIHLARAVDEKIAQTTVFVTVAGDGVTTSANLEVSIDKTAGELLRQFGLSDETSRVVIGGSMRGVTITDLDSTRVTAQTRGILAMREVFKDYNYTCIGCGKCDDVCPVGLSPYYLYKFVQAGRYSMLEDFDIDLCIGCGTCSYVCPAKLKIASEITRGKMELVQYMNAKKEKEQNEEVRA</sequence>
<dbReference type="RefSeq" id="WP_204720253.1">
    <property type="nucleotide sequence ID" value="NZ_JACSNR010000004.1"/>
</dbReference>
<proteinExistence type="predicted"/>
<keyword evidence="2" id="KW-0408">Iron</keyword>
<organism evidence="5 6">
    <name type="scientific">Hydrogenoanaerobacterium saccharovorans</name>
    <dbReference type="NCBI Taxonomy" id="474960"/>
    <lineage>
        <taxon>Bacteria</taxon>
        <taxon>Bacillati</taxon>
        <taxon>Bacillota</taxon>
        <taxon>Clostridia</taxon>
        <taxon>Eubacteriales</taxon>
        <taxon>Oscillospiraceae</taxon>
        <taxon>Hydrogenoanaerobacterium</taxon>
    </lineage>
</organism>
<dbReference type="EMBL" id="JACSNR010000004">
    <property type="protein sequence ID" value="MBM6923002.1"/>
    <property type="molecule type" value="Genomic_DNA"/>
</dbReference>
<evidence type="ECO:0000256" key="2">
    <source>
        <dbReference type="ARBA" id="ARBA00023004"/>
    </source>
</evidence>
<keyword evidence="6" id="KW-1185">Reference proteome</keyword>
<evidence type="ECO:0000256" key="3">
    <source>
        <dbReference type="ARBA" id="ARBA00023014"/>
    </source>
</evidence>